<protein>
    <submittedName>
        <fullName evidence="1">Uncharacterized protein</fullName>
    </submittedName>
</protein>
<accession>A0A0A9SUB3</accession>
<evidence type="ECO:0000313" key="1">
    <source>
        <dbReference type="EMBL" id="JAD72422.1"/>
    </source>
</evidence>
<reference evidence="1" key="2">
    <citation type="journal article" date="2015" name="Data Brief">
        <title>Shoot transcriptome of the giant reed, Arundo donax.</title>
        <authorList>
            <person name="Barrero R.A."/>
            <person name="Guerrero F.D."/>
            <person name="Moolhuijzen P."/>
            <person name="Goolsby J.A."/>
            <person name="Tidwell J."/>
            <person name="Bellgard S.E."/>
            <person name="Bellgard M.I."/>
        </authorList>
    </citation>
    <scope>NUCLEOTIDE SEQUENCE</scope>
    <source>
        <tissue evidence="1">Shoot tissue taken approximately 20 cm above the soil surface</tissue>
    </source>
</reference>
<dbReference type="EMBL" id="GBRH01225473">
    <property type="protein sequence ID" value="JAD72422.1"/>
    <property type="molecule type" value="Transcribed_RNA"/>
</dbReference>
<reference evidence="1" key="1">
    <citation type="submission" date="2014-09" db="EMBL/GenBank/DDBJ databases">
        <authorList>
            <person name="Magalhaes I.L.F."/>
            <person name="Oliveira U."/>
            <person name="Santos F.R."/>
            <person name="Vidigal T.H.D.A."/>
            <person name="Brescovit A.D."/>
            <person name="Santos A.J."/>
        </authorList>
    </citation>
    <scope>NUCLEOTIDE SEQUENCE</scope>
    <source>
        <tissue evidence="1">Shoot tissue taken approximately 20 cm above the soil surface</tissue>
    </source>
</reference>
<proteinExistence type="predicted"/>
<dbReference type="AlphaFoldDB" id="A0A0A9SUB3"/>
<sequence>MTRRSCFLYNPSFPITNKGKASKQCSCFIHKDRMECLT</sequence>
<organism evidence="1">
    <name type="scientific">Arundo donax</name>
    <name type="common">Giant reed</name>
    <name type="synonym">Donax arundinaceus</name>
    <dbReference type="NCBI Taxonomy" id="35708"/>
    <lineage>
        <taxon>Eukaryota</taxon>
        <taxon>Viridiplantae</taxon>
        <taxon>Streptophyta</taxon>
        <taxon>Embryophyta</taxon>
        <taxon>Tracheophyta</taxon>
        <taxon>Spermatophyta</taxon>
        <taxon>Magnoliopsida</taxon>
        <taxon>Liliopsida</taxon>
        <taxon>Poales</taxon>
        <taxon>Poaceae</taxon>
        <taxon>PACMAD clade</taxon>
        <taxon>Arundinoideae</taxon>
        <taxon>Arundineae</taxon>
        <taxon>Arundo</taxon>
    </lineage>
</organism>
<name>A0A0A9SUB3_ARUDO</name>